<organism evidence="1 2">
    <name type="scientific">Flavobacterium cheonhonense</name>
    <dbReference type="NCBI Taxonomy" id="706185"/>
    <lineage>
        <taxon>Bacteria</taxon>
        <taxon>Pseudomonadati</taxon>
        <taxon>Bacteroidota</taxon>
        <taxon>Flavobacteriia</taxon>
        <taxon>Flavobacteriales</taxon>
        <taxon>Flavobacteriaceae</taxon>
        <taxon>Flavobacterium</taxon>
    </lineage>
</organism>
<name>A0ABP7TFB2_9FLAO</name>
<evidence type="ECO:0000313" key="2">
    <source>
        <dbReference type="Proteomes" id="UP001500968"/>
    </source>
</evidence>
<keyword evidence="2" id="KW-1185">Reference proteome</keyword>
<dbReference type="Pfam" id="PF22028">
    <property type="entry name" value="DUF6934"/>
    <property type="match status" value="1"/>
</dbReference>
<dbReference type="InterPro" id="IPR053865">
    <property type="entry name" value="DUF6934"/>
</dbReference>
<dbReference type="EMBL" id="BAABCR010000007">
    <property type="protein sequence ID" value="GAA4025457.1"/>
    <property type="molecule type" value="Genomic_DNA"/>
</dbReference>
<comment type="caution">
    <text evidence="1">The sequence shown here is derived from an EMBL/GenBank/DDBJ whole genome shotgun (WGS) entry which is preliminary data.</text>
</comment>
<sequence>MDREQYGLNSNSTSTIFTFTSNGTNGAVDKAIKYTPTINQNVYNLAFGDIVTISDDGEVVQIDDTAISGDRDLVLTTVASSIYEFTNDNPDKRVIFKGSNEARTRLYRRAITINYDEISKDFYIFGVRKRDDGILVQEDFDPNTNWHAYLIERKEDENNKEESGAQE</sequence>
<protein>
    <submittedName>
        <fullName evidence="1">Uncharacterized protein</fullName>
    </submittedName>
</protein>
<reference evidence="2" key="1">
    <citation type="journal article" date="2019" name="Int. J. Syst. Evol. Microbiol.">
        <title>The Global Catalogue of Microorganisms (GCM) 10K type strain sequencing project: providing services to taxonomists for standard genome sequencing and annotation.</title>
        <authorList>
            <consortium name="The Broad Institute Genomics Platform"/>
            <consortium name="The Broad Institute Genome Sequencing Center for Infectious Disease"/>
            <person name="Wu L."/>
            <person name="Ma J."/>
        </authorList>
    </citation>
    <scope>NUCLEOTIDE SEQUENCE [LARGE SCALE GENOMIC DNA]</scope>
    <source>
        <strain evidence="2">JCM 17064</strain>
    </source>
</reference>
<gene>
    <name evidence="1" type="ORF">GCM10022386_05840</name>
</gene>
<evidence type="ECO:0000313" key="1">
    <source>
        <dbReference type="EMBL" id="GAA4025457.1"/>
    </source>
</evidence>
<dbReference type="RefSeq" id="WP_324692331.1">
    <property type="nucleotide sequence ID" value="NZ_BAABCR010000007.1"/>
</dbReference>
<accession>A0ABP7TFB2</accession>
<proteinExistence type="predicted"/>
<dbReference type="Proteomes" id="UP001500968">
    <property type="component" value="Unassembled WGS sequence"/>
</dbReference>